<evidence type="ECO:0000256" key="4">
    <source>
        <dbReference type="ARBA" id="ARBA00022840"/>
    </source>
</evidence>
<evidence type="ECO:0000256" key="3">
    <source>
        <dbReference type="ARBA" id="ARBA00022806"/>
    </source>
</evidence>
<name>A0A1F7USW6_9BACT</name>
<dbReference type="STRING" id="1802401.A3B21_00490"/>
<dbReference type="Pfam" id="PF00176">
    <property type="entry name" value="SNF2-rel_dom"/>
    <property type="match status" value="1"/>
</dbReference>
<dbReference type="PANTHER" id="PTHR45766">
    <property type="entry name" value="DNA ANNEALING HELICASE AND ENDONUCLEASE ZRANB3 FAMILY MEMBER"/>
    <property type="match status" value="1"/>
</dbReference>
<dbReference type="InterPro" id="IPR038718">
    <property type="entry name" value="SNF2-like_sf"/>
</dbReference>
<dbReference type="InterPro" id="IPR057342">
    <property type="entry name" value="DEXDc_RapA"/>
</dbReference>
<keyword evidence="3" id="KW-0347">Helicase</keyword>
<evidence type="ECO:0000259" key="5">
    <source>
        <dbReference type="PROSITE" id="PS51192"/>
    </source>
</evidence>
<dbReference type="GO" id="GO:0005524">
    <property type="term" value="F:ATP binding"/>
    <property type="evidence" value="ECO:0007669"/>
    <property type="project" value="UniProtKB-KW"/>
</dbReference>
<protein>
    <recommendedName>
        <fullName evidence="9">Helicase</fullName>
    </recommendedName>
</protein>
<dbReference type="SUPFAM" id="SSF52540">
    <property type="entry name" value="P-loop containing nucleoside triphosphate hydrolases"/>
    <property type="match status" value="2"/>
</dbReference>
<dbReference type="GO" id="GO:0016787">
    <property type="term" value="F:hydrolase activity"/>
    <property type="evidence" value="ECO:0007669"/>
    <property type="project" value="UniProtKB-KW"/>
</dbReference>
<evidence type="ECO:0000313" key="7">
    <source>
        <dbReference type="EMBL" id="OGL81390.1"/>
    </source>
</evidence>
<dbReference type="PANTHER" id="PTHR45766:SF6">
    <property type="entry name" value="SWI_SNF-RELATED MATRIX-ASSOCIATED ACTIN-DEPENDENT REGULATOR OF CHROMATIN SUBFAMILY A-LIKE PROTEIN 1"/>
    <property type="match status" value="1"/>
</dbReference>
<dbReference type="EMBL" id="MGEJ01000007">
    <property type="protein sequence ID" value="OGL81390.1"/>
    <property type="molecule type" value="Genomic_DNA"/>
</dbReference>
<feature type="domain" description="Helicase ATP-binding" evidence="5">
    <location>
        <begin position="66"/>
        <end position="232"/>
    </location>
</feature>
<dbReference type="Gene3D" id="3.40.50.300">
    <property type="entry name" value="P-loop containing nucleotide triphosphate hydrolases"/>
    <property type="match status" value="1"/>
</dbReference>
<proteinExistence type="predicted"/>
<keyword evidence="2" id="KW-0378">Hydrolase</keyword>
<dbReference type="CDD" id="cd18793">
    <property type="entry name" value="SF2_C_SNF"/>
    <property type="match status" value="1"/>
</dbReference>
<reference evidence="7 8" key="1">
    <citation type="journal article" date="2016" name="Nat. Commun.">
        <title>Thousands of microbial genomes shed light on interconnected biogeochemical processes in an aquifer system.</title>
        <authorList>
            <person name="Anantharaman K."/>
            <person name="Brown C.T."/>
            <person name="Hug L.A."/>
            <person name="Sharon I."/>
            <person name="Castelle C.J."/>
            <person name="Probst A.J."/>
            <person name="Thomas B.C."/>
            <person name="Singh A."/>
            <person name="Wilkins M.J."/>
            <person name="Karaoz U."/>
            <person name="Brodie E.L."/>
            <person name="Williams K.H."/>
            <person name="Hubbard S.S."/>
            <person name="Banfield J.F."/>
        </authorList>
    </citation>
    <scope>NUCLEOTIDE SEQUENCE [LARGE SCALE GENOMIC DNA]</scope>
</reference>
<evidence type="ECO:0000259" key="6">
    <source>
        <dbReference type="PROSITE" id="PS51194"/>
    </source>
</evidence>
<dbReference type="GO" id="GO:0004386">
    <property type="term" value="F:helicase activity"/>
    <property type="evidence" value="ECO:0007669"/>
    <property type="project" value="UniProtKB-KW"/>
</dbReference>
<feature type="domain" description="Helicase C-terminal" evidence="6">
    <location>
        <begin position="373"/>
        <end position="531"/>
    </location>
</feature>
<dbReference type="InterPro" id="IPR049730">
    <property type="entry name" value="SNF2/RAD54-like_C"/>
</dbReference>
<dbReference type="InterPro" id="IPR000330">
    <property type="entry name" value="SNF2_N"/>
</dbReference>
<comment type="caution">
    <text evidence="7">The sequence shown here is derived from an EMBL/GenBank/DDBJ whole genome shotgun (WGS) entry which is preliminary data.</text>
</comment>
<keyword evidence="4" id="KW-0067">ATP-binding</keyword>
<evidence type="ECO:0008006" key="9">
    <source>
        <dbReference type="Google" id="ProtNLM"/>
    </source>
</evidence>
<sequence>MDLSQLPFQAKTLKRAITPDKYSLYRAALEWDLVEPIVIEDREDMRSESKWRDRVEPYHHQVTNLISFCRRLPVTLLADDVGLGKTISAGLVASELISRGRISKILVVCPKILREQWKEELDIKFDIPSVIVTGKELITAEPPEEPGAVITTYNTARLYLDRIKQDGFDMLILDEAHKLRNLYGVDPTPQVAQRFRKALSDRLFKYVLMLTATPIQNRLWDLYSLVDLLTIARGHENPFGNQGTFARKFIADSRTTARQLKPEMRDEFRSIVYGYMSRVRRGDAKLHFPERKVQLHKVDPSDKELELFKVIAKPIQQLNYLSQIVILQALISSPEALVKLLAGMAAKDTAPKSLAKDVKEIAKDIHTTTKLKGLGALIEKLKAEQPDTWRVVVFTRWRETQTAIQNFLEKQKISCGLINGDSNTRNQETITRFKKDLPEVHVIVSTEAGSEGVNLQAANVLVNYDLPWNPMIVEQRIGRIQRLSSNFANVSIFNIVLKNTFEEYIVGRLMEKLQLASHAIGDIEALLEASGIDESEENGSSGFEEKIRQLVVASLAGKDVEQATRKAEKSITDAKTELEREEKNINSLLGGMGDTLDSSPRCPKLPQAERSMDARAFVLTALTELGAKLKKEPEGLYISQLAGKRELIRFDNNNLSEKGESVLYAPGTATFERLVSKITNTGLHLVDDNDQKPLLRTEDIAKKWSESFGASFKIMDVQDVSRCFTGKALLRVRATVAHDSYERLVEVECAPNEHFNFVTKTGLEPIGDQIENPTSIGALSKKLAEKAMQDPNILDFCRFYTERREQEVASAGSDIRKKKKLEDEFTPRLEISLVGLEGTVHRDLKTRVFYRFDADGEYNSLLTITPSLEKVIAPEMGKCMKTGKIVPRDCLSQCAITKQIALRHLLAQSEISERFAYPEHTVLCAFSHKRVLIDEAEKSAVTGEMVAKKFLKTSLLSGKHAEPQYFGICEFTKSEVLESELAVSQISGKKYRIDEQLKSVVSGKTGHKQEFVSSNISSAHLLEAEAIRSIIGNFCSPPEARPCSWSGRKCHPEDLKNCELTGVSIYSEYISAQPPSRLELLFNLLNGTRKKSDKPELWPTISSYVSSSLKGGKCKVEAAELSPGGKNLAVTLEVRTWIGLKIRHAGLIYSFQDNATIGRIVTGKRGDNGWVQS</sequence>
<dbReference type="PROSITE" id="PS51194">
    <property type="entry name" value="HELICASE_CTER"/>
    <property type="match status" value="1"/>
</dbReference>
<dbReference type="InterPro" id="IPR027417">
    <property type="entry name" value="P-loop_NTPase"/>
</dbReference>
<dbReference type="InterPro" id="IPR001650">
    <property type="entry name" value="Helicase_C-like"/>
</dbReference>
<accession>A0A1F7USW6</accession>
<keyword evidence="1" id="KW-0547">Nucleotide-binding</keyword>
<dbReference type="PROSITE" id="PS51192">
    <property type="entry name" value="HELICASE_ATP_BIND_1"/>
    <property type="match status" value="1"/>
</dbReference>
<dbReference type="Pfam" id="PF00271">
    <property type="entry name" value="Helicase_C"/>
    <property type="match status" value="1"/>
</dbReference>
<dbReference type="SMART" id="SM00487">
    <property type="entry name" value="DEXDc"/>
    <property type="match status" value="1"/>
</dbReference>
<evidence type="ECO:0000256" key="1">
    <source>
        <dbReference type="ARBA" id="ARBA00022741"/>
    </source>
</evidence>
<evidence type="ECO:0000256" key="2">
    <source>
        <dbReference type="ARBA" id="ARBA00022801"/>
    </source>
</evidence>
<gene>
    <name evidence="7" type="ORF">A3B21_00490</name>
</gene>
<evidence type="ECO:0000313" key="8">
    <source>
        <dbReference type="Proteomes" id="UP000176897"/>
    </source>
</evidence>
<dbReference type="InterPro" id="IPR014001">
    <property type="entry name" value="Helicase_ATP-bd"/>
</dbReference>
<dbReference type="AlphaFoldDB" id="A0A1F7USW6"/>
<dbReference type="Proteomes" id="UP000176897">
    <property type="component" value="Unassembled WGS sequence"/>
</dbReference>
<dbReference type="Gene3D" id="3.40.50.10810">
    <property type="entry name" value="Tandem AAA-ATPase domain"/>
    <property type="match status" value="1"/>
</dbReference>
<dbReference type="SMART" id="SM00490">
    <property type="entry name" value="HELICc"/>
    <property type="match status" value="1"/>
</dbReference>
<dbReference type="CDD" id="cd18011">
    <property type="entry name" value="DEXDc_RapA"/>
    <property type="match status" value="1"/>
</dbReference>
<organism evidence="7 8">
    <name type="scientific">Candidatus Uhrbacteria bacterium RIFCSPLOWO2_01_FULL_47_24</name>
    <dbReference type="NCBI Taxonomy" id="1802401"/>
    <lineage>
        <taxon>Bacteria</taxon>
        <taxon>Candidatus Uhriibacteriota</taxon>
    </lineage>
</organism>